<reference evidence="1" key="1">
    <citation type="submission" date="2019-12" db="EMBL/GenBank/DDBJ databases">
        <title>An insight into the sialome of adult female Ixodes ricinus ticks feeding for 6 days.</title>
        <authorList>
            <person name="Perner J."/>
            <person name="Ribeiro J.M.C."/>
        </authorList>
    </citation>
    <scope>NUCLEOTIDE SEQUENCE</scope>
    <source>
        <strain evidence="1">Semi-engorged</strain>
        <tissue evidence="1">Salivary glands</tissue>
    </source>
</reference>
<sequence>MVGPTLTSSAVIGASLFSRFPGSLSMTCCSTLYTSGTSGFIGEDWHRDTTCPLFRVTSQSTAPTTGMSVLPPLIWQRMSISPPVEKTWGPSVVSFPVVTVTHWMQFFGTVTVSDARSSTLLSSIST</sequence>
<proteinExistence type="predicted"/>
<evidence type="ECO:0000313" key="1">
    <source>
        <dbReference type="EMBL" id="MXU91815.1"/>
    </source>
</evidence>
<dbReference type="AlphaFoldDB" id="A0A6B0UQ02"/>
<dbReference type="EMBL" id="GIFC01009732">
    <property type="protein sequence ID" value="MXU91815.1"/>
    <property type="molecule type" value="Transcribed_RNA"/>
</dbReference>
<accession>A0A6B0UQ02</accession>
<protein>
    <submittedName>
        <fullName evidence="1">Putative secreted protein</fullName>
    </submittedName>
</protein>
<organism evidence="1">
    <name type="scientific">Ixodes ricinus</name>
    <name type="common">Common tick</name>
    <name type="synonym">Acarus ricinus</name>
    <dbReference type="NCBI Taxonomy" id="34613"/>
    <lineage>
        <taxon>Eukaryota</taxon>
        <taxon>Metazoa</taxon>
        <taxon>Ecdysozoa</taxon>
        <taxon>Arthropoda</taxon>
        <taxon>Chelicerata</taxon>
        <taxon>Arachnida</taxon>
        <taxon>Acari</taxon>
        <taxon>Parasitiformes</taxon>
        <taxon>Ixodida</taxon>
        <taxon>Ixodoidea</taxon>
        <taxon>Ixodidae</taxon>
        <taxon>Ixodinae</taxon>
        <taxon>Ixodes</taxon>
    </lineage>
</organism>
<name>A0A6B0UQ02_IXORI</name>